<dbReference type="RefSeq" id="WP_166521865.1">
    <property type="nucleotide sequence ID" value="NZ_JAAABI010000001.1"/>
</dbReference>
<dbReference type="InterPro" id="IPR011008">
    <property type="entry name" value="Dimeric_a/b-barrel"/>
</dbReference>
<dbReference type="Gene3D" id="3.30.70.100">
    <property type="match status" value="1"/>
</dbReference>
<evidence type="ECO:0000313" key="3">
    <source>
        <dbReference type="Proteomes" id="UP000667650"/>
    </source>
</evidence>
<dbReference type="EMBL" id="JAAABI010000001">
    <property type="protein sequence ID" value="NAY90449.1"/>
    <property type="molecule type" value="Genomic_DNA"/>
</dbReference>
<protein>
    <submittedName>
        <fullName evidence="2">DUF1330 domain-containing protein</fullName>
    </submittedName>
</protein>
<evidence type="ECO:0000313" key="2">
    <source>
        <dbReference type="EMBL" id="NAY90449.1"/>
    </source>
</evidence>
<gene>
    <name evidence="2" type="ORF">GTQ34_00835</name>
</gene>
<proteinExistence type="predicted"/>
<dbReference type="Pfam" id="PF07045">
    <property type="entry name" value="DUF1330"/>
    <property type="match status" value="1"/>
</dbReference>
<dbReference type="Proteomes" id="UP000667650">
    <property type="component" value="Unassembled WGS sequence"/>
</dbReference>
<evidence type="ECO:0000259" key="1">
    <source>
        <dbReference type="Pfam" id="PF07045"/>
    </source>
</evidence>
<dbReference type="InterPro" id="IPR010753">
    <property type="entry name" value="DUF1330"/>
</dbReference>
<keyword evidence="3" id="KW-1185">Reference proteome</keyword>
<feature type="domain" description="DUF1330" evidence="1">
    <location>
        <begin position="16"/>
        <end position="91"/>
    </location>
</feature>
<name>A0A964T9X5_9FLAO</name>
<comment type="caution">
    <text evidence="2">The sequence shown here is derived from an EMBL/GenBank/DDBJ whole genome shotgun (WGS) entry which is preliminary data.</text>
</comment>
<reference evidence="2" key="1">
    <citation type="submission" date="2020-01" db="EMBL/GenBank/DDBJ databases">
        <title>Muricauda ochracea sp. nov., isolated from a tidal flat of Garorim bay in Korea.</title>
        <authorList>
            <person name="Kim D."/>
            <person name="Yoo Y."/>
            <person name="Kim J.-J."/>
        </authorList>
    </citation>
    <scope>NUCLEOTIDE SEQUENCE</scope>
    <source>
        <strain evidence="2">JGD-17</strain>
    </source>
</reference>
<dbReference type="SUPFAM" id="SSF54909">
    <property type="entry name" value="Dimeric alpha+beta barrel"/>
    <property type="match status" value="1"/>
</dbReference>
<accession>A0A964T9X5</accession>
<dbReference type="AlphaFoldDB" id="A0A964T9X5"/>
<sequence>MDVNKKTTLIVTSKANPDDLVALQTYVEKVMPMLLSIEGRVIKRNKISDVFFGKSPGEFLLIMDFPNKQNLINLFKSDEYKSIIPYRDNGFSEINILFADEFK</sequence>
<organism evidence="2 3">
    <name type="scientific">Flagellimonas ochracea</name>
    <dbReference type="NCBI Taxonomy" id="2696472"/>
    <lineage>
        <taxon>Bacteria</taxon>
        <taxon>Pseudomonadati</taxon>
        <taxon>Bacteroidota</taxon>
        <taxon>Flavobacteriia</taxon>
        <taxon>Flavobacteriales</taxon>
        <taxon>Flavobacteriaceae</taxon>
        <taxon>Flagellimonas</taxon>
    </lineage>
</organism>